<dbReference type="OrthoDB" id="9778719at2"/>
<evidence type="ECO:0000313" key="1">
    <source>
        <dbReference type="EMBL" id="SHK54818.1"/>
    </source>
</evidence>
<dbReference type="GO" id="GO:0016811">
    <property type="term" value="F:hydrolase activity, acting on carbon-nitrogen (but not peptide) bonds, in linear amides"/>
    <property type="evidence" value="ECO:0007669"/>
    <property type="project" value="TreeGrafter"/>
</dbReference>
<dbReference type="PANTHER" id="PTHR12993:SF30">
    <property type="entry name" value="N-ACETYL-ALPHA-D-GLUCOSAMINYL L-MALATE DEACETYLASE 1"/>
    <property type="match status" value="1"/>
</dbReference>
<protein>
    <submittedName>
        <fullName evidence="1">Bacillithiol biosynthesis deacetylase BshB1</fullName>
    </submittedName>
</protein>
<dbReference type="InterPro" id="IPR023842">
    <property type="entry name" value="Bacillithiol_biosynth_BshB1"/>
</dbReference>
<dbReference type="Proteomes" id="UP000185812">
    <property type="component" value="Unassembled WGS sequence"/>
</dbReference>
<accession>A0A1M6TDF6</accession>
<dbReference type="STRING" id="633813.SAMN04488087_1340"/>
<organism evidence="1 2">
    <name type="scientific">Rhodothermus profundi</name>
    <dbReference type="NCBI Taxonomy" id="633813"/>
    <lineage>
        <taxon>Bacteria</taxon>
        <taxon>Pseudomonadati</taxon>
        <taxon>Rhodothermota</taxon>
        <taxon>Rhodothermia</taxon>
        <taxon>Rhodothermales</taxon>
        <taxon>Rhodothermaceae</taxon>
        <taxon>Rhodothermus</taxon>
    </lineage>
</organism>
<dbReference type="GO" id="GO:0071793">
    <property type="term" value="P:bacillithiol biosynthetic process"/>
    <property type="evidence" value="ECO:0007669"/>
    <property type="project" value="InterPro"/>
</dbReference>
<dbReference type="RefSeq" id="WP_072715210.1">
    <property type="nucleotide sequence ID" value="NZ_FRAU01000004.1"/>
</dbReference>
<gene>
    <name evidence="1" type="ORF">SAMN04488087_1340</name>
</gene>
<reference evidence="2" key="1">
    <citation type="submission" date="2016-11" db="EMBL/GenBank/DDBJ databases">
        <authorList>
            <person name="Varghese N."/>
            <person name="Submissions S."/>
        </authorList>
    </citation>
    <scope>NUCLEOTIDE SEQUENCE [LARGE SCALE GENOMIC DNA]</scope>
    <source>
        <strain evidence="2">DSM 22212</strain>
    </source>
</reference>
<dbReference type="AlphaFoldDB" id="A0A1M6TDF6"/>
<sequence length="266" mass="30161">MEERRVVLIEDAEPGRPLDVLALAAHPDDVELCAGGTMCLLARQGYRVGIVDFTRGELGSRGTPEGRLKEAAEAGRIIGLSVRENLGLPDGRLEDTWMQRLAVVQVIRRYRPHLVLLNAPECRHPDHGAAARLAASALFLAGLRRIETFEPDGTPQEPWRPHHVLHYMQAVPFEPTFVVDVTEVWSQRIEALRAFRSQFYHPEYEPAEDEPETFVSNPAFFQWIEARARTYGYQVGATYGEPFLYRHGPVGVKDLMAVLRHEKPYR</sequence>
<dbReference type="NCBIfam" id="TIGR04001">
    <property type="entry name" value="thiol_BshB1"/>
    <property type="match status" value="1"/>
</dbReference>
<dbReference type="PANTHER" id="PTHR12993">
    <property type="entry name" value="N-ACETYLGLUCOSAMINYL-PHOSPHATIDYLINOSITOL DE-N-ACETYLASE-RELATED"/>
    <property type="match status" value="1"/>
</dbReference>
<keyword evidence="2" id="KW-1185">Reference proteome</keyword>
<evidence type="ECO:0000313" key="2">
    <source>
        <dbReference type="Proteomes" id="UP000185812"/>
    </source>
</evidence>
<dbReference type="SUPFAM" id="SSF102588">
    <property type="entry name" value="LmbE-like"/>
    <property type="match status" value="1"/>
</dbReference>
<dbReference type="InterPro" id="IPR024078">
    <property type="entry name" value="LmbE-like_dom_sf"/>
</dbReference>
<dbReference type="GO" id="GO:0019213">
    <property type="term" value="F:deacetylase activity"/>
    <property type="evidence" value="ECO:0007669"/>
    <property type="project" value="InterPro"/>
</dbReference>
<name>A0A1M6TDF6_9BACT</name>
<dbReference type="EMBL" id="FRAU01000004">
    <property type="protein sequence ID" value="SHK54818.1"/>
    <property type="molecule type" value="Genomic_DNA"/>
</dbReference>
<dbReference type="Gene3D" id="3.40.50.10320">
    <property type="entry name" value="LmbE-like"/>
    <property type="match status" value="1"/>
</dbReference>
<dbReference type="InterPro" id="IPR003737">
    <property type="entry name" value="GlcNAc_PI_deacetylase-related"/>
</dbReference>
<proteinExistence type="predicted"/>
<dbReference type="Pfam" id="PF02585">
    <property type="entry name" value="PIG-L"/>
    <property type="match status" value="1"/>
</dbReference>